<dbReference type="InterPro" id="IPR011990">
    <property type="entry name" value="TPR-like_helical_dom_sf"/>
</dbReference>
<keyword evidence="3" id="KW-1185">Reference proteome</keyword>
<proteinExistence type="predicted"/>
<dbReference type="InterPro" id="IPR024983">
    <property type="entry name" value="CHAT_dom"/>
</dbReference>
<dbReference type="SUPFAM" id="SSF48452">
    <property type="entry name" value="TPR-like"/>
    <property type="match status" value="1"/>
</dbReference>
<evidence type="ECO:0000313" key="2">
    <source>
        <dbReference type="EMBL" id="KAH6889270.1"/>
    </source>
</evidence>
<comment type="caution">
    <text evidence="2">The sequence shown here is derived from an EMBL/GenBank/DDBJ whole genome shotgun (WGS) entry which is preliminary data.</text>
</comment>
<dbReference type="Gene3D" id="1.25.40.10">
    <property type="entry name" value="Tetratricopeptide repeat domain"/>
    <property type="match status" value="1"/>
</dbReference>
<dbReference type="OrthoDB" id="9991317at2759"/>
<sequence>MAGRQGEEALDTSLDCPPDEVERLLELGLEYESTYQDTGDMTNLETAIQYYQSALDSMPDTHPERSDHVHNLGFAYESRYQRTSAISDLDTALRQWQDAIDTMPDDHPDRADRLHNLGLGYRDKYEETGDMADLEAFVQACREGLDLITSDDHLGWAERAQDLAMGYRDKYTRTKAAEDLDRAIQSCHEVLEHALSPITHRLICGQAALALHAAISDWSAAYKVAFTAVSLVPILTGYELENRDKQTLVNVIVGLSSDAAAMSSIVGKSSYEAIRLLEQGRGIIIGSLSELRTDASSLEQLHPPLAAEFNELRKQLDAPTVTLADSRLRGNLGRKFQDVLSHIRTLPTFDRFLLEPTEEEMKTAAASGPIAIINVSDYRCDALIIQKSQLQTIHLPRLHSSDIRTRAKDLGSNELLDKEALEWLWETIAKPVLDLLGFTQTPTNTWPRVWWIPTGPLAKFPLHAAGWHSGGSSEAVLDRVISSYSSSLKLLMHSRERQPERQTRAEEQRAVLVSMQHTPNQSQLQFAPREVDIVNRLCDSMGFQVSKPSPCRMDVLFALDDCKIFHFAGHGRTDVLNPAKSSLLLSDGPLTIESLLETSLPRRTPFLAYLSACGTGQVRQDGLVDEGLHLMGAFQVAGFKNVIGTLWQVHDRSCMDIAAMTYQWIQKHGLSGGSVSEGLHHAIRRLRSQWLLDNDTRASRRGKQDRSGDLRNVVLYEDEPLYWVPYVHFGI</sequence>
<accession>A0A9P9ASC7</accession>
<dbReference type="AlphaFoldDB" id="A0A9P9ASC7"/>
<dbReference type="Proteomes" id="UP000777438">
    <property type="component" value="Unassembled WGS sequence"/>
</dbReference>
<evidence type="ECO:0000313" key="3">
    <source>
        <dbReference type="Proteomes" id="UP000777438"/>
    </source>
</evidence>
<evidence type="ECO:0000259" key="1">
    <source>
        <dbReference type="Pfam" id="PF12770"/>
    </source>
</evidence>
<protein>
    <submittedName>
        <fullName evidence="2">TPR domain-containing protein</fullName>
    </submittedName>
</protein>
<dbReference type="EMBL" id="JAGPYM010000011">
    <property type="protein sequence ID" value="KAH6889270.1"/>
    <property type="molecule type" value="Genomic_DNA"/>
</dbReference>
<gene>
    <name evidence="2" type="ORF">B0T10DRAFT_513676</name>
</gene>
<feature type="domain" description="CHAT" evidence="1">
    <location>
        <begin position="419"/>
        <end position="730"/>
    </location>
</feature>
<dbReference type="Pfam" id="PF12770">
    <property type="entry name" value="CHAT"/>
    <property type="match status" value="1"/>
</dbReference>
<organism evidence="2 3">
    <name type="scientific">Thelonectria olida</name>
    <dbReference type="NCBI Taxonomy" id="1576542"/>
    <lineage>
        <taxon>Eukaryota</taxon>
        <taxon>Fungi</taxon>
        <taxon>Dikarya</taxon>
        <taxon>Ascomycota</taxon>
        <taxon>Pezizomycotina</taxon>
        <taxon>Sordariomycetes</taxon>
        <taxon>Hypocreomycetidae</taxon>
        <taxon>Hypocreales</taxon>
        <taxon>Nectriaceae</taxon>
        <taxon>Thelonectria</taxon>
    </lineage>
</organism>
<reference evidence="2 3" key="1">
    <citation type="journal article" date="2021" name="Nat. Commun.">
        <title>Genetic determinants of endophytism in the Arabidopsis root mycobiome.</title>
        <authorList>
            <person name="Mesny F."/>
            <person name="Miyauchi S."/>
            <person name="Thiergart T."/>
            <person name="Pickel B."/>
            <person name="Atanasova L."/>
            <person name="Karlsson M."/>
            <person name="Huettel B."/>
            <person name="Barry K.W."/>
            <person name="Haridas S."/>
            <person name="Chen C."/>
            <person name="Bauer D."/>
            <person name="Andreopoulos W."/>
            <person name="Pangilinan J."/>
            <person name="LaButti K."/>
            <person name="Riley R."/>
            <person name="Lipzen A."/>
            <person name="Clum A."/>
            <person name="Drula E."/>
            <person name="Henrissat B."/>
            <person name="Kohler A."/>
            <person name="Grigoriev I.V."/>
            <person name="Martin F.M."/>
            <person name="Hacquard S."/>
        </authorList>
    </citation>
    <scope>NUCLEOTIDE SEQUENCE [LARGE SCALE GENOMIC DNA]</scope>
    <source>
        <strain evidence="2 3">MPI-CAGE-CH-0241</strain>
    </source>
</reference>
<name>A0A9P9ASC7_9HYPO</name>